<evidence type="ECO:0000313" key="3">
    <source>
        <dbReference type="Proteomes" id="UP000256328"/>
    </source>
</evidence>
<protein>
    <recommendedName>
        <fullName evidence="4">Reverse transcriptase domain-containing protein</fullName>
    </recommendedName>
</protein>
<proteinExistence type="predicted"/>
<organism evidence="2 3">
    <name type="scientific">Coleophoma crateriformis</name>
    <dbReference type="NCBI Taxonomy" id="565419"/>
    <lineage>
        <taxon>Eukaryota</taxon>
        <taxon>Fungi</taxon>
        <taxon>Dikarya</taxon>
        <taxon>Ascomycota</taxon>
        <taxon>Pezizomycotina</taxon>
        <taxon>Leotiomycetes</taxon>
        <taxon>Helotiales</taxon>
        <taxon>Dermateaceae</taxon>
        <taxon>Coleophoma</taxon>
    </lineage>
</organism>
<dbReference type="PANTHER" id="PTHR37015:SF1">
    <property type="entry name" value="REVERSE TRANSCRIPTASE DOMAIN-CONTAINING PROTEIN"/>
    <property type="match status" value="1"/>
</dbReference>
<evidence type="ECO:0008006" key="4">
    <source>
        <dbReference type="Google" id="ProtNLM"/>
    </source>
</evidence>
<keyword evidence="3" id="KW-1185">Reference proteome</keyword>
<dbReference type="OrthoDB" id="74545at2759"/>
<name>A0A3D8T6X1_9HELO</name>
<evidence type="ECO:0000313" key="2">
    <source>
        <dbReference type="EMBL" id="RDW94264.1"/>
    </source>
</evidence>
<accession>A0A3D8T6X1</accession>
<gene>
    <name evidence="2" type="ORF">BP5796_00027</name>
</gene>
<dbReference type="AlphaFoldDB" id="A0A3D8T6X1"/>
<dbReference type="EMBL" id="PDLN01000001">
    <property type="protein sequence ID" value="RDW94264.1"/>
    <property type="molecule type" value="Genomic_DNA"/>
</dbReference>
<reference evidence="2 3" key="1">
    <citation type="journal article" date="2018" name="IMA Fungus">
        <title>IMA Genome-F 9: Draft genome sequence of Annulohypoxylon stygium, Aspergillus mulundensis, Berkeleyomyces basicola (syn. Thielaviopsis basicola), Ceratocystis smalleyi, two Cercospora beticola strains, Coleophoma cylindrospora, Fusarium fracticaudum, Phialophora cf. hyalina, and Morchella septimelata.</title>
        <authorList>
            <person name="Wingfield B.D."/>
            <person name="Bills G.F."/>
            <person name="Dong Y."/>
            <person name="Huang W."/>
            <person name="Nel W.J."/>
            <person name="Swalarsk-Parry B.S."/>
            <person name="Vaghefi N."/>
            <person name="Wilken P.M."/>
            <person name="An Z."/>
            <person name="de Beer Z.W."/>
            <person name="De Vos L."/>
            <person name="Chen L."/>
            <person name="Duong T.A."/>
            <person name="Gao Y."/>
            <person name="Hammerbacher A."/>
            <person name="Kikkert J.R."/>
            <person name="Li Y."/>
            <person name="Li H."/>
            <person name="Li K."/>
            <person name="Li Q."/>
            <person name="Liu X."/>
            <person name="Ma X."/>
            <person name="Naidoo K."/>
            <person name="Pethybridge S.J."/>
            <person name="Sun J."/>
            <person name="Steenkamp E.T."/>
            <person name="van der Nest M.A."/>
            <person name="van Wyk S."/>
            <person name="Wingfield M.J."/>
            <person name="Xiong C."/>
            <person name="Yue Q."/>
            <person name="Zhang X."/>
        </authorList>
    </citation>
    <scope>NUCLEOTIDE SEQUENCE [LARGE SCALE GENOMIC DNA]</scope>
    <source>
        <strain evidence="2 3">BP5796</strain>
    </source>
</reference>
<comment type="caution">
    <text evidence="2">The sequence shown here is derived from an EMBL/GenBank/DDBJ whole genome shotgun (WGS) entry which is preliminary data.</text>
</comment>
<feature type="region of interest" description="Disordered" evidence="1">
    <location>
        <begin position="381"/>
        <end position="400"/>
    </location>
</feature>
<sequence length="885" mass="102889">MSTAALSQTLKSITILKLKELEKQRRAYELRKAETLRYANLPDVDQRQRVYHLLLAVEQLDPAPASDIDLCNIRRWLDQSNFDTSVPDTMVDEFERQLRSQLDIQTRRLDLANLYSQLLTEWLNPISVDESVTVADDSSLDGSFELVEKDRLKQLVEKFEDVVFSPLEIDEVAIHNYLAALFEDDDAKAPLGRLRSQVKSQCDFRLRRKSPFDETTIRWCLKGLLGNDLLSDEKKVILQDFLTDEVARSEICDVLNMKYRDIKNWTWDAESGMPVQPRRQLNGKYRIMMDEDVLQAIFLHYIGMSWSSWMKKTLSDTILCKSIWKHKMVVPPKGTDRRRYYLGEYEGRNKLGIEEVRHTIYKTDFFLSQLPSSVYEGAGGYDDDQELSDDNTEDRKSPKEIKQQLLRQLASEMHFRLAMEGEFAVVQSDFQWFGTSISHTTISAVLRFIGMSEEWIAFFRKFLEAPLNMAPVSDKSGSSRARIRKRGVPMAHALEKFFGELVLLFMDFSVNQRAEMLLYRFHDDLWLCGQPEKCAKAWNIMEEFSAVMGLEFNRKKTGSVYITKDSTGGTKTRRFTDELPEGPVSVGLLELHSSGEWMIDQVQVDAHVAQLQKQLSQCESILSWVQTWNSCIGRFFSHTFGEPAHCFGRSHVDRILETYRKMQETLFQGSNVTTHLKTLMKERFRNEDIPDAFIYLPEQLGGLGLLNPFISPFLFRDTVFASPDANLRKAITQSRTNYNKAKREFECLSKQERQRRLRKIYPGEFDTANITDAKLDRFFSYEEFVQYDESINPELAYAYRELMTSPHKEDIVLSRRIFEALNSIAVMQPELNQSTLSSETKWILMFYERELFEHCGGLSIIEKNLLPLGILKILRKRRVAWQMVL</sequence>
<dbReference type="PANTHER" id="PTHR37015">
    <property type="entry name" value="REVERSE TRANSCRIPTASE DOMAIN-CONTAINING PROTEIN"/>
    <property type="match status" value="1"/>
</dbReference>
<feature type="compositionally biased region" description="Acidic residues" evidence="1">
    <location>
        <begin position="381"/>
        <end position="392"/>
    </location>
</feature>
<evidence type="ECO:0000256" key="1">
    <source>
        <dbReference type="SAM" id="MobiDB-lite"/>
    </source>
</evidence>
<dbReference type="Proteomes" id="UP000256328">
    <property type="component" value="Unassembled WGS sequence"/>
</dbReference>